<sequence>MSIPRNYMSLLSPRFNNREILMNDVKKFKPSGEIKTRLRSLYEQDNWHWAVGFAQDLIVIAVAILLSFQTPYLYPLTILLIGSRQRAIASLLHEAAHLTLMSNRQLSRVIGEYLLAYPIFQNYEAYRRSHVKMHHHHLGNQLTDPDHRYYIDSGLYAVSDRFDFFLQHVLKSITLTNTSRYFIYLVKNRAGDIIAKPMQGIKLLLVHLTIFAIFWISVGPLGYLLFWLVPYFTAFQVIGWFSEISEHFGMFGVYDDEVKMTRNRFPTLIERIFIGMHGDNYHLTHHLFPGVPYWNLSKAHQILMDDPSYSEANKGCGGIFTARGDARSSLAQIFEAYRSGKISAVVVAQ</sequence>
<dbReference type="Pfam" id="PF00487">
    <property type="entry name" value="FA_desaturase"/>
    <property type="match status" value="1"/>
</dbReference>
<dbReference type="PANTHER" id="PTHR19353:SF19">
    <property type="entry name" value="DELTA(5) FATTY ACID DESATURASE C-RELATED"/>
    <property type="match status" value="1"/>
</dbReference>
<reference evidence="3 4" key="1">
    <citation type="submission" date="2015-09" db="EMBL/GenBank/DDBJ databases">
        <title>Genome announcement of multiple Pseudomonas syringae strains.</title>
        <authorList>
            <person name="Thakur S."/>
            <person name="Wang P.W."/>
            <person name="Gong Y."/>
            <person name="Weir B.S."/>
            <person name="Guttman D.S."/>
        </authorList>
    </citation>
    <scope>NUCLEOTIDE SEQUENCE [LARGE SCALE GENOMIC DNA]</scope>
    <source>
        <strain evidence="3 4">ICMP9419</strain>
    </source>
</reference>
<keyword evidence="1" id="KW-1133">Transmembrane helix</keyword>
<dbReference type="CDD" id="cd03510">
    <property type="entry name" value="Rhizobitoxine-FADS-like"/>
    <property type="match status" value="1"/>
</dbReference>
<comment type="caution">
    <text evidence="3">The sequence shown here is derived from an EMBL/GenBank/DDBJ whole genome shotgun (WGS) entry which is preliminary data.</text>
</comment>
<organism evidence="3 4">
    <name type="scientific">Pseudomonas syringae pv. castaneae</name>
    <dbReference type="NCBI Taxonomy" id="264450"/>
    <lineage>
        <taxon>Bacteria</taxon>
        <taxon>Pseudomonadati</taxon>
        <taxon>Pseudomonadota</taxon>
        <taxon>Gammaproteobacteria</taxon>
        <taxon>Pseudomonadales</taxon>
        <taxon>Pseudomonadaceae</taxon>
        <taxon>Pseudomonas</taxon>
        <taxon>Pseudomonas syringae</taxon>
    </lineage>
</organism>
<feature type="transmembrane region" description="Helical" evidence="1">
    <location>
        <begin position="201"/>
        <end position="218"/>
    </location>
</feature>
<dbReference type="InterPro" id="IPR012171">
    <property type="entry name" value="Fatty_acid_desaturase"/>
</dbReference>
<gene>
    <name evidence="3" type="ORF">ALO79_03161</name>
</gene>
<dbReference type="EMBL" id="LJQD01000526">
    <property type="protein sequence ID" value="KPW89943.1"/>
    <property type="molecule type" value="Genomic_DNA"/>
</dbReference>
<dbReference type="NCBIfam" id="NF041365">
    <property type="entry name" value="GntB_guanitoxin"/>
    <property type="match status" value="1"/>
</dbReference>
<keyword evidence="1" id="KW-0812">Transmembrane</keyword>
<evidence type="ECO:0000259" key="2">
    <source>
        <dbReference type="Pfam" id="PF00487"/>
    </source>
</evidence>
<proteinExistence type="predicted"/>
<keyword evidence="1" id="KW-0472">Membrane</keyword>
<dbReference type="PANTHER" id="PTHR19353">
    <property type="entry name" value="FATTY ACID DESATURASE 2"/>
    <property type="match status" value="1"/>
</dbReference>
<dbReference type="Proteomes" id="UP000050381">
    <property type="component" value="Unassembled WGS sequence"/>
</dbReference>
<dbReference type="AlphaFoldDB" id="A0A0P9PX48"/>
<dbReference type="InterPro" id="IPR005804">
    <property type="entry name" value="FA_desaturase_dom"/>
</dbReference>
<dbReference type="PATRIC" id="fig|264450.4.peg.3810"/>
<protein>
    <submittedName>
        <fullName evidence="3">Fatty acid desaturase</fullName>
    </submittedName>
</protein>
<dbReference type="GO" id="GO:0016020">
    <property type="term" value="C:membrane"/>
    <property type="evidence" value="ECO:0007669"/>
    <property type="project" value="TreeGrafter"/>
</dbReference>
<evidence type="ECO:0000313" key="3">
    <source>
        <dbReference type="EMBL" id="KPW89943.1"/>
    </source>
</evidence>
<evidence type="ECO:0000256" key="1">
    <source>
        <dbReference type="SAM" id="Phobius"/>
    </source>
</evidence>
<feature type="domain" description="Fatty acid desaturase" evidence="2">
    <location>
        <begin position="72"/>
        <end position="307"/>
    </location>
</feature>
<dbReference type="GO" id="GO:0008610">
    <property type="term" value="P:lipid biosynthetic process"/>
    <property type="evidence" value="ECO:0007669"/>
    <property type="project" value="UniProtKB-ARBA"/>
</dbReference>
<accession>A0A0P9PX48</accession>
<dbReference type="GO" id="GO:0016717">
    <property type="term" value="F:oxidoreductase activity, acting on paired donors, with oxidation of a pair of donors resulting in the reduction of molecular oxygen to two molecules of water"/>
    <property type="evidence" value="ECO:0007669"/>
    <property type="project" value="TreeGrafter"/>
</dbReference>
<name>A0A0P9PX48_PSESX</name>
<evidence type="ECO:0000313" key="4">
    <source>
        <dbReference type="Proteomes" id="UP000050381"/>
    </source>
</evidence>